<proteinExistence type="predicted"/>
<sequence length="314" mass="36702">MKITPNAPLFRDPIYDGAADPTIIWNPKEKAWWIFYTNRRASATNIGFSYIHGCDIGIASSSDGGKTWIYRGIVEGLNYEPGRNTYWAPEIVEDNGVFHMFVSYVRGIPFDWNCDRKILHYTSKDLWHWNYEETLKLTSDRVIDACVYKMPDGRWKMWYKDENNDSFSYTAYSDNLYNWKPAGAEITDCPHEGPNVFRFMDKYWMITDPWHGLGVYKSDDACNWTRCSNILKEPGKRFDDGTIGAHADVLVNNGRAYIFYFTHPEVSETERNDPDFVWEYRHRRTSLQVAELKYAGGELVCDRNMVEMDLCEPK</sequence>
<accession>A0A413DK37</accession>
<evidence type="ECO:0000313" key="1">
    <source>
        <dbReference type="EMBL" id="RGW86467.1"/>
    </source>
</evidence>
<name>A0A413DK37_9FIRM</name>
<protein>
    <submittedName>
        <fullName evidence="1">Glycosyl hydrolase</fullName>
    </submittedName>
</protein>
<dbReference type="RefSeq" id="WP_118326978.1">
    <property type="nucleotide sequence ID" value="NZ_QSAZ01000010.1"/>
</dbReference>
<dbReference type="Proteomes" id="UP000283683">
    <property type="component" value="Unassembled WGS sequence"/>
</dbReference>
<dbReference type="SUPFAM" id="SSF75005">
    <property type="entry name" value="Arabinanase/levansucrase/invertase"/>
    <property type="match status" value="1"/>
</dbReference>
<comment type="caution">
    <text evidence="1">The sequence shown here is derived from an EMBL/GenBank/DDBJ whole genome shotgun (WGS) entry which is preliminary data.</text>
</comment>
<dbReference type="Gene3D" id="2.115.10.20">
    <property type="entry name" value="Glycosyl hydrolase domain, family 43"/>
    <property type="match status" value="2"/>
</dbReference>
<organism evidence="1 2">
    <name type="scientific">Agathobacter rectalis</name>
    <dbReference type="NCBI Taxonomy" id="39491"/>
    <lineage>
        <taxon>Bacteria</taxon>
        <taxon>Bacillati</taxon>
        <taxon>Bacillota</taxon>
        <taxon>Clostridia</taxon>
        <taxon>Lachnospirales</taxon>
        <taxon>Lachnospiraceae</taxon>
        <taxon>Agathobacter</taxon>
    </lineage>
</organism>
<keyword evidence="1" id="KW-0378">Hydrolase</keyword>
<dbReference type="AlphaFoldDB" id="A0A413DK37"/>
<dbReference type="GO" id="GO:0016787">
    <property type="term" value="F:hydrolase activity"/>
    <property type="evidence" value="ECO:0007669"/>
    <property type="project" value="UniProtKB-KW"/>
</dbReference>
<dbReference type="CDD" id="cd08984">
    <property type="entry name" value="GH43-like"/>
    <property type="match status" value="1"/>
</dbReference>
<gene>
    <name evidence="1" type="ORF">DWV45_10880</name>
</gene>
<evidence type="ECO:0000313" key="2">
    <source>
        <dbReference type="Proteomes" id="UP000283683"/>
    </source>
</evidence>
<reference evidence="1 2" key="1">
    <citation type="submission" date="2018-08" db="EMBL/GenBank/DDBJ databases">
        <title>A genome reference for cultivated species of the human gut microbiota.</title>
        <authorList>
            <person name="Zou Y."/>
            <person name="Xue W."/>
            <person name="Luo G."/>
        </authorList>
    </citation>
    <scope>NUCLEOTIDE SEQUENCE [LARGE SCALE GENOMIC DNA]</scope>
    <source>
        <strain evidence="1 2">AF06-19</strain>
    </source>
</reference>
<dbReference type="EMBL" id="QSAZ01000010">
    <property type="protein sequence ID" value="RGW86467.1"/>
    <property type="molecule type" value="Genomic_DNA"/>
</dbReference>
<dbReference type="InterPro" id="IPR023296">
    <property type="entry name" value="Glyco_hydro_beta-prop_sf"/>
</dbReference>